<dbReference type="GO" id="GO:0007165">
    <property type="term" value="P:signal transduction"/>
    <property type="evidence" value="ECO:0007669"/>
    <property type="project" value="TreeGrafter"/>
</dbReference>
<dbReference type="InterPro" id="IPR000242">
    <property type="entry name" value="PTP_cat"/>
</dbReference>
<evidence type="ECO:0000256" key="2">
    <source>
        <dbReference type="ARBA" id="ARBA00022801"/>
    </source>
</evidence>
<evidence type="ECO:0000256" key="1">
    <source>
        <dbReference type="ARBA" id="ARBA00013064"/>
    </source>
</evidence>
<feature type="non-terminal residue" evidence="5">
    <location>
        <position position="1"/>
    </location>
</feature>
<dbReference type="GO" id="GO:0004725">
    <property type="term" value="F:protein tyrosine phosphatase activity"/>
    <property type="evidence" value="ECO:0007669"/>
    <property type="project" value="UniProtKB-EC"/>
</dbReference>
<accession>A0A212DEH5</accession>
<dbReference type="SUPFAM" id="SSF52799">
    <property type="entry name" value="(Phosphotyrosine protein) phosphatases II"/>
    <property type="match status" value="1"/>
</dbReference>
<keyword evidence="3" id="KW-0904">Protein phosphatase</keyword>
<dbReference type="PANTHER" id="PTHR46198:SF2">
    <property type="entry name" value="RECEPTOR-TYPE TYROSINE-PROTEIN PHOSPHATASE R"/>
    <property type="match status" value="1"/>
</dbReference>
<dbReference type="GO" id="GO:0005886">
    <property type="term" value="C:plasma membrane"/>
    <property type="evidence" value="ECO:0007669"/>
    <property type="project" value="TreeGrafter"/>
</dbReference>
<evidence type="ECO:0000259" key="4">
    <source>
        <dbReference type="Pfam" id="PF00102"/>
    </source>
</evidence>
<dbReference type="GO" id="GO:0019901">
    <property type="term" value="F:protein kinase binding"/>
    <property type="evidence" value="ECO:0007669"/>
    <property type="project" value="TreeGrafter"/>
</dbReference>
<evidence type="ECO:0000313" key="6">
    <source>
        <dbReference type="Proteomes" id="UP000242450"/>
    </source>
</evidence>
<dbReference type="EC" id="3.1.3.48" evidence="1"/>
<dbReference type="GO" id="GO:0030054">
    <property type="term" value="C:cell junction"/>
    <property type="evidence" value="ECO:0007669"/>
    <property type="project" value="TreeGrafter"/>
</dbReference>
<name>A0A212DEH5_CEREH</name>
<dbReference type="OrthoDB" id="9993594at2759"/>
<reference evidence="5 6" key="1">
    <citation type="journal article" date="2018" name="Mol. Genet. Genomics">
        <title>The red deer Cervus elaphus genome CerEla1.0: sequencing, annotating, genes, and chromosomes.</title>
        <authorList>
            <person name="Bana N.A."/>
            <person name="Nyiri A."/>
            <person name="Nagy J."/>
            <person name="Frank K."/>
            <person name="Nagy T."/>
            <person name="Steger V."/>
            <person name="Schiller M."/>
            <person name="Lakatos P."/>
            <person name="Sugar L."/>
            <person name="Horn P."/>
            <person name="Barta E."/>
            <person name="Orosz L."/>
        </authorList>
    </citation>
    <scope>NUCLEOTIDE SEQUENCE [LARGE SCALE GENOMIC DNA]</scope>
    <source>
        <strain evidence="5">Hungarian</strain>
    </source>
</reference>
<dbReference type="EMBL" id="MKHE01000003">
    <property type="protein sequence ID" value="OWK16611.1"/>
    <property type="molecule type" value="Genomic_DNA"/>
</dbReference>
<dbReference type="Gene3D" id="3.90.190.10">
    <property type="entry name" value="Protein tyrosine phosphatase superfamily"/>
    <property type="match status" value="1"/>
</dbReference>
<dbReference type="AlphaFoldDB" id="A0A212DEH5"/>
<dbReference type="PANTHER" id="PTHR46198">
    <property type="entry name" value="PROTEIN-TYROSINE-PHOSPHATASE"/>
    <property type="match status" value="1"/>
</dbReference>
<evidence type="ECO:0000256" key="3">
    <source>
        <dbReference type="ARBA" id="ARBA00022912"/>
    </source>
</evidence>
<evidence type="ECO:0000313" key="5">
    <source>
        <dbReference type="EMBL" id="OWK16611.1"/>
    </source>
</evidence>
<gene>
    <name evidence="5" type="ORF">Celaphus_00011597</name>
</gene>
<dbReference type="InterPro" id="IPR008356">
    <property type="entry name" value="Tyr_Pase_KIM-con"/>
</dbReference>
<comment type="caution">
    <text evidence="5">The sequence shown here is derived from an EMBL/GenBank/DDBJ whole genome shotgun (WGS) entry which is preliminary data.</text>
</comment>
<keyword evidence="6" id="KW-1185">Reference proteome</keyword>
<dbReference type="Pfam" id="PF00102">
    <property type="entry name" value="Y_phosphatase"/>
    <property type="match status" value="1"/>
</dbReference>
<dbReference type="Proteomes" id="UP000242450">
    <property type="component" value="Chromosome 3"/>
</dbReference>
<proteinExistence type="predicted"/>
<organism evidence="5 6">
    <name type="scientific">Cervus elaphus hippelaphus</name>
    <name type="common">European red deer</name>
    <dbReference type="NCBI Taxonomy" id="46360"/>
    <lineage>
        <taxon>Eukaryota</taxon>
        <taxon>Metazoa</taxon>
        <taxon>Chordata</taxon>
        <taxon>Craniata</taxon>
        <taxon>Vertebrata</taxon>
        <taxon>Euteleostomi</taxon>
        <taxon>Mammalia</taxon>
        <taxon>Eutheria</taxon>
        <taxon>Laurasiatheria</taxon>
        <taxon>Artiodactyla</taxon>
        <taxon>Ruminantia</taxon>
        <taxon>Pecora</taxon>
        <taxon>Cervidae</taxon>
        <taxon>Cervinae</taxon>
        <taxon>Cervus</taxon>
    </lineage>
</organism>
<protein>
    <recommendedName>
        <fullName evidence="1">protein-tyrosine-phosphatase</fullName>
        <ecNumber evidence="1">3.1.3.48</ecNumber>
    </recommendedName>
</protein>
<keyword evidence="2" id="KW-0378">Hydrolase</keyword>
<sequence>AGIGRTGCFIATSIGCRQLREEGVVDALSIVCQLRIDSSTSKRSAWWLFLFSARKSHPACETLLVHLMARSQDSRQCPAPSAAHAGRGRRQAGLRGPRTCGGPLQVRGELSFLPQQPSILCKVMQQVEAGFDSLVLTLLVN</sequence>
<dbReference type="GO" id="GO:0005829">
    <property type="term" value="C:cytosol"/>
    <property type="evidence" value="ECO:0007669"/>
    <property type="project" value="TreeGrafter"/>
</dbReference>
<feature type="domain" description="Tyrosine-protein phosphatase" evidence="4">
    <location>
        <begin position="1"/>
        <end position="35"/>
    </location>
</feature>
<dbReference type="InterPro" id="IPR029021">
    <property type="entry name" value="Prot-tyrosine_phosphatase-like"/>
</dbReference>